<comment type="caution">
    <text evidence="1">The sequence shown here is derived from an EMBL/GenBank/DDBJ whole genome shotgun (WGS) entry which is preliminary data.</text>
</comment>
<organism evidence="1 2">
    <name type="scientific">Effrenium voratum</name>
    <dbReference type="NCBI Taxonomy" id="2562239"/>
    <lineage>
        <taxon>Eukaryota</taxon>
        <taxon>Sar</taxon>
        <taxon>Alveolata</taxon>
        <taxon>Dinophyceae</taxon>
        <taxon>Suessiales</taxon>
        <taxon>Symbiodiniaceae</taxon>
        <taxon>Effrenium</taxon>
    </lineage>
</organism>
<dbReference type="GO" id="GO:0045505">
    <property type="term" value="F:dynein intermediate chain binding"/>
    <property type="evidence" value="ECO:0007669"/>
    <property type="project" value="TreeGrafter"/>
</dbReference>
<dbReference type="GO" id="GO:0005737">
    <property type="term" value="C:cytoplasm"/>
    <property type="evidence" value="ECO:0007669"/>
    <property type="project" value="TreeGrafter"/>
</dbReference>
<dbReference type="GO" id="GO:0007018">
    <property type="term" value="P:microtubule-based movement"/>
    <property type="evidence" value="ECO:0007669"/>
    <property type="project" value="TreeGrafter"/>
</dbReference>
<keyword evidence="2" id="KW-1185">Reference proteome</keyword>
<protein>
    <submittedName>
        <fullName evidence="1">Uncharacterized protein</fullName>
    </submittedName>
</protein>
<evidence type="ECO:0000313" key="1">
    <source>
        <dbReference type="EMBL" id="CAJ1379254.1"/>
    </source>
</evidence>
<dbReference type="Gene3D" id="3.30.1140.40">
    <property type="entry name" value="Tctex-1"/>
    <property type="match status" value="1"/>
</dbReference>
<dbReference type="AlphaFoldDB" id="A0AA36I1E9"/>
<dbReference type="Pfam" id="PF03645">
    <property type="entry name" value="Tctex-1"/>
    <property type="match status" value="1"/>
</dbReference>
<dbReference type="CDD" id="cd21455">
    <property type="entry name" value="DLC-like_DYNLT1_DYNLT3"/>
    <property type="match status" value="1"/>
</dbReference>
<dbReference type="EMBL" id="CAUJNA010000611">
    <property type="protein sequence ID" value="CAJ1379254.1"/>
    <property type="molecule type" value="Genomic_DNA"/>
</dbReference>
<dbReference type="Proteomes" id="UP001178507">
    <property type="component" value="Unassembled WGS sequence"/>
</dbReference>
<dbReference type="InterPro" id="IPR005334">
    <property type="entry name" value="Tctex-1-like"/>
</dbReference>
<dbReference type="InterPro" id="IPR038586">
    <property type="entry name" value="Tctex-1-like_sf"/>
</dbReference>
<sequence>MPREDTITSFARIKDEVNVRLPQCIEQVLGPVKEYNPKQVEEWCNSLGSVVLEKMQELSGNFKYIVNISLMEKKGAGFHTSSSTFWDPESDAATTYRPGHVQIQICEALRPATTQPIS</sequence>
<dbReference type="GO" id="GO:0005868">
    <property type="term" value="C:cytoplasmic dynein complex"/>
    <property type="evidence" value="ECO:0007669"/>
    <property type="project" value="TreeGrafter"/>
</dbReference>
<accession>A0AA36I1E9</accession>
<dbReference type="PANTHER" id="PTHR21255">
    <property type="entry name" value="T-COMPLEX-ASSOCIATED-TESTIS-EXPRESSED 1/ DYNEIN LIGHT CHAIN"/>
    <property type="match status" value="1"/>
</dbReference>
<reference evidence="1" key="1">
    <citation type="submission" date="2023-08" db="EMBL/GenBank/DDBJ databases">
        <authorList>
            <person name="Chen Y."/>
            <person name="Shah S."/>
            <person name="Dougan E. K."/>
            <person name="Thang M."/>
            <person name="Chan C."/>
        </authorList>
    </citation>
    <scope>NUCLEOTIDE SEQUENCE</scope>
</reference>
<name>A0AA36I1E9_9DINO</name>
<dbReference type="PANTHER" id="PTHR21255:SF4">
    <property type="entry name" value="DYNEIN LIGHT CHAIN TCTEX-TYPE"/>
    <property type="match status" value="1"/>
</dbReference>
<proteinExistence type="predicted"/>
<evidence type="ECO:0000313" key="2">
    <source>
        <dbReference type="Proteomes" id="UP001178507"/>
    </source>
</evidence>
<gene>
    <name evidence="1" type="ORF">EVOR1521_LOCUS7549</name>
</gene>